<name>A0A1C3NSI8_9XANT</name>
<sequence length="93" mass="10248">MRIDHTPQSNGDLPAPWFVHVHTEKPVAPDGLRSLPYKDLAAVHLKTAREVNLGPRWEEMMHALGHTDAKVHRATIGSKLLAQLWAAGSGGQR</sequence>
<protein>
    <submittedName>
        <fullName evidence="1">Uncharacterized protein</fullName>
    </submittedName>
</protein>
<dbReference type="Proteomes" id="UP000092503">
    <property type="component" value="Unassembled WGS sequence"/>
</dbReference>
<evidence type="ECO:0000313" key="2">
    <source>
        <dbReference type="Proteomes" id="UP000092503"/>
    </source>
</evidence>
<evidence type="ECO:0000313" key="1">
    <source>
        <dbReference type="EMBL" id="SBV53351.1"/>
    </source>
</evidence>
<dbReference type="AlphaFoldDB" id="A0A1C3NSI8"/>
<proteinExistence type="predicted"/>
<reference evidence="1 2" key="1">
    <citation type="submission" date="2016-06" db="EMBL/GenBank/DDBJ databases">
        <authorList>
            <person name="Kjaerup R.B."/>
            <person name="Dalgaard T.S."/>
            <person name="Juul-Madsen H.R."/>
        </authorList>
    </citation>
    <scope>NUCLEOTIDE SEQUENCE [LARGE SCALE GENOMIC DNA]</scope>
    <source>
        <strain evidence="1">LMG947</strain>
    </source>
</reference>
<organism evidence="1 2">
    <name type="scientific">Xanthomonas bromi</name>
    <dbReference type="NCBI Taxonomy" id="56449"/>
    <lineage>
        <taxon>Bacteria</taxon>
        <taxon>Pseudomonadati</taxon>
        <taxon>Pseudomonadota</taxon>
        <taxon>Gammaproteobacteria</taxon>
        <taxon>Lysobacterales</taxon>
        <taxon>Lysobacteraceae</taxon>
        <taxon>Xanthomonas</taxon>
    </lineage>
</organism>
<dbReference type="EMBL" id="FLTX01000134">
    <property type="protein sequence ID" value="SBV53351.1"/>
    <property type="molecule type" value="Genomic_DNA"/>
</dbReference>
<accession>A0A1C3NSI8</accession>
<gene>
    <name evidence="1" type="ORF">XBLMG947_4190</name>
</gene>